<protein>
    <submittedName>
        <fullName evidence="2">Uncharacterized protein</fullName>
    </submittedName>
</protein>
<accession>A0A7J3MX37</accession>
<comment type="caution">
    <text evidence="2">The sequence shown here is derived from an EMBL/GenBank/DDBJ whole genome shotgun (WGS) entry which is preliminary data.</text>
</comment>
<dbReference type="EMBL" id="DTAU01000086">
    <property type="protein sequence ID" value="HFQ78926.1"/>
    <property type="molecule type" value="Genomic_DNA"/>
</dbReference>
<organism evidence="2">
    <name type="scientific">Ignisphaera aggregans</name>
    <dbReference type="NCBI Taxonomy" id="334771"/>
    <lineage>
        <taxon>Archaea</taxon>
        <taxon>Thermoproteota</taxon>
        <taxon>Thermoprotei</taxon>
        <taxon>Desulfurococcales</taxon>
        <taxon>Desulfurococcaceae</taxon>
        <taxon>Ignisphaera</taxon>
    </lineage>
</organism>
<name>A0A7J3MX37_9CREN</name>
<dbReference type="AlphaFoldDB" id="A0A7J3MX37"/>
<dbReference type="EMBL" id="DTDH01000047">
    <property type="protein sequence ID" value="HGT98098.1"/>
    <property type="molecule type" value="Genomic_DNA"/>
</dbReference>
<proteinExistence type="predicted"/>
<reference evidence="2" key="1">
    <citation type="journal article" date="2020" name="mSystems">
        <title>Genome- and Community-Level Interaction Insights into Carbon Utilization and Element Cycling Functions of Hydrothermarchaeota in Hydrothermal Sediment.</title>
        <authorList>
            <person name="Zhou Z."/>
            <person name="Liu Y."/>
            <person name="Xu W."/>
            <person name="Pan J."/>
            <person name="Luo Z.H."/>
            <person name="Li M."/>
        </authorList>
    </citation>
    <scope>NUCLEOTIDE SEQUENCE [LARGE SCALE GENOMIC DNA]</scope>
    <source>
        <strain evidence="1">SpSt-629</strain>
        <strain evidence="2">SpSt-688</strain>
    </source>
</reference>
<gene>
    <name evidence="1" type="ORF">ENT99_04385</name>
    <name evidence="2" type="ORF">ENU64_01540</name>
</gene>
<evidence type="ECO:0000313" key="1">
    <source>
        <dbReference type="EMBL" id="HFQ78926.1"/>
    </source>
</evidence>
<sequence>MQQVREENMKKAAVWEEALLQEFIYAIGHINHVEQHLIEIDSSTGLPIFGDIIDMFREQRKLVGQIMFLIERIEATKSDSDIRSSWENIWCALKHATSALIHIDECIEKLLKKARESGNTVMLECVKTLLNIRSNILRNIINVIRRGKEASSALAEASVRCREDLCIEEVEKR</sequence>
<evidence type="ECO:0000313" key="2">
    <source>
        <dbReference type="EMBL" id="HGT98098.1"/>
    </source>
</evidence>